<dbReference type="EC" id="2.1.1.80" evidence="5"/>
<dbReference type="CDD" id="cd02440">
    <property type="entry name" value="AdoMet_MTases"/>
    <property type="match status" value="1"/>
</dbReference>
<feature type="binding site" evidence="6">
    <location>
        <position position="89"/>
    </location>
    <ligand>
        <name>S-adenosyl-L-methionine</name>
        <dbReference type="ChEBI" id="CHEBI:59789"/>
    </ligand>
</feature>
<dbReference type="PRINTS" id="PR00996">
    <property type="entry name" value="CHERMTFRASE"/>
</dbReference>
<reference evidence="8 9" key="1">
    <citation type="submission" date="2020-07" db="EMBL/GenBank/DDBJ databases">
        <title>Taxonomic revisions and descriptions of new bacterial species based on genomic comparisons in the high-G+C-content subgroup of the family Alcaligenaceae.</title>
        <authorList>
            <person name="Szabo A."/>
            <person name="Felfoldi T."/>
        </authorList>
    </citation>
    <scope>NUCLEOTIDE SEQUENCE [LARGE SCALE GENOMIC DNA]</scope>
    <source>
        <strain evidence="8 9">DSM 25264</strain>
    </source>
</reference>
<dbReference type="InterPro" id="IPR026024">
    <property type="entry name" value="Chemotaxis_MeTrfase_CheR"/>
</dbReference>
<evidence type="ECO:0000256" key="5">
    <source>
        <dbReference type="PIRNR" id="PIRNR000410"/>
    </source>
</evidence>
<evidence type="ECO:0000256" key="4">
    <source>
        <dbReference type="ARBA" id="ARBA00022691"/>
    </source>
</evidence>
<feature type="domain" description="CheR-type methyltransferase" evidence="7">
    <location>
        <begin position="21"/>
        <end position="278"/>
    </location>
</feature>
<keyword evidence="3 5" id="KW-0808">Transferase</keyword>
<dbReference type="SMART" id="SM00138">
    <property type="entry name" value="MeTrc"/>
    <property type="match status" value="1"/>
</dbReference>
<accession>A0A853F6E7</accession>
<comment type="function">
    <text evidence="5">Methylation of the membrane-bound methyl-accepting chemotaxis proteins (MCP) to form gamma-glutamyl methyl ester residues in MCP.</text>
</comment>
<feature type="binding site" evidence="6">
    <location>
        <position position="93"/>
    </location>
    <ligand>
        <name>S-adenosyl-L-methionine</name>
        <dbReference type="ChEBI" id="CHEBI:59789"/>
    </ligand>
</feature>
<evidence type="ECO:0000259" key="7">
    <source>
        <dbReference type="PROSITE" id="PS50123"/>
    </source>
</evidence>
<dbReference type="GO" id="GO:0032259">
    <property type="term" value="P:methylation"/>
    <property type="evidence" value="ECO:0007669"/>
    <property type="project" value="UniProtKB-KW"/>
</dbReference>
<dbReference type="Pfam" id="PF03705">
    <property type="entry name" value="CheR_N"/>
    <property type="match status" value="1"/>
</dbReference>
<name>A0A853F6E7_9BURK</name>
<dbReference type="Gene3D" id="1.10.155.10">
    <property type="entry name" value="Chemotaxis receptor methyltransferase CheR, N-terminal domain"/>
    <property type="match status" value="1"/>
</dbReference>
<dbReference type="SUPFAM" id="SSF53335">
    <property type="entry name" value="S-adenosyl-L-methionine-dependent methyltransferases"/>
    <property type="match status" value="1"/>
</dbReference>
<dbReference type="RefSeq" id="WP_129967405.1">
    <property type="nucleotide sequence ID" value="NZ_JACCEW010000001.1"/>
</dbReference>
<comment type="caution">
    <text evidence="8">The sequence shown here is derived from an EMBL/GenBank/DDBJ whole genome shotgun (WGS) entry which is preliminary data.</text>
</comment>
<dbReference type="PANTHER" id="PTHR24422:SF19">
    <property type="entry name" value="CHEMOTAXIS PROTEIN METHYLTRANSFERASE"/>
    <property type="match status" value="1"/>
</dbReference>
<sequence length="278" mass="31495">MYSLRESSLFHQPVAAASAGDFDRAARLLYGRAGILLGEHKREMVERRLGLRARELGLGQVCAYLDLLERDAGSPHWEGFINGFTINHTAFFREYHHFPALARHARLCRRPLSVWCAACSTGEEAYSIAMTLNAECGMTETAVRITATDIDTHAIDHARQGVYAIERLSTLPDGYLPRYFQRGAGRQAGMARIKPALRNMIDFRVVNLLSSQWPEGPFDAIFCRNTMIYFDRPTQTRLLDRFARVLKRDGLLFAGHSENFTYLTEAFRLRGQTVYAVA</sequence>
<evidence type="ECO:0000256" key="6">
    <source>
        <dbReference type="PIRSR" id="PIRSR000410-1"/>
    </source>
</evidence>
<comment type="catalytic activity">
    <reaction evidence="1 5">
        <text>L-glutamyl-[protein] + S-adenosyl-L-methionine = [protein]-L-glutamate 5-O-methyl ester + S-adenosyl-L-homocysteine</text>
        <dbReference type="Rhea" id="RHEA:24452"/>
        <dbReference type="Rhea" id="RHEA-COMP:10208"/>
        <dbReference type="Rhea" id="RHEA-COMP:10311"/>
        <dbReference type="ChEBI" id="CHEBI:29973"/>
        <dbReference type="ChEBI" id="CHEBI:57856"/>
        <dbReference type="ChEBI" id="CHEBI:59789"/>
        <dbReference type="ChEBI" id="CHEBI:82795"/>
        <dbReference type="EC" id="2.1.1.80"/>
    </reaction>
</comment>
<dbReference type="OrthoDB" id="9816309at2"/>
<dbReference type="Proteomes" id="UP000580517">
    <property type="component" value="Unassembled WGS sequence"/>
</dbReference>
<feature type="binding site" evidence="6">
    <location>
        <position position="124"/>
    </location>
    <ligand>
        <name>S-adenosyl-L-methionine</name>
        <dbReference type="ChEBI" id="CHEBI:59789"/>
    </ligand>
</feature>
<dbReference type="Gene3D" id="3.40.50.150">
    <property type="entry name" value="Vaccinia Virus protein VP39"/>
    <property type="match status" value="1"/>
</dbReference>
<organism evidence="8 9">
    <name type="scientific">Allopusillimonas soli</name>
    <dbReference type="NCBI Taxonomy" id="659016"/>
    <lineage>
        <taxon>Bacteria</taxon>
        <taxon>Pseudomonadati</taxon>
        <taxon>Pseudomonadota</taxon>
        <taxon>Betaproteobacteria</taxon>
        <taxon>Burkholderiales</taxon>
        <taxon>Alcaligenaceae</taxon>
        <taxon>Allopusillimonas</taxon>
    </lineage>
</organism>
<dbReference type="InterPro" id="IPR036804">
    <property type="entry name" value="CheR_N_sf"/>
</dbReference>
<dbReference type="AlphaFoldDB" id="A0A853F6E7"/>
<protein>
    <recommendedName>
        <fullName evidence="5">Chemotaxis protein methyltransferase</fullName>
        <ecNumber evidence="5">2.1.1.80</ecNumber>
    </recommendedName>
</protein>
<dbReference type="InterPro" id="IPR000780">
    <property type="entry name" value="CheR_MeTrfase"/>
</dbReference>
<dbReference type="PANTHER" id="PTHR24422">
    <property type="entry name" value="CHEMOTAXIS PROTEIN METHYLTRANSFERASE"/>
    <property type="match status" value="1"/>
</dbReference>
<evidence type="ECO:0000256" key="3">
    <source>
        <dbReference type="ARBA" id="ARBA00022679"/>
    </source>
</evidence>
<dbReference type="EMBL" id="JACCEW010000001">
    <property type="protein sequence ID" value="NYT35537.1"/>
    <property type="molecule type" value="Genomic_DNA"/>
</dbReference>
<dbReference type="InterPro" id="IPR022641">
    <property type="entry name" value="CheR_N"/>
</dbReference>
<keyword evidence="4 5" id="KW-0949">S-adenosyl-L-methionine</keyword>
<dbReference type="SUPFAM" id="SSF47757">
    <property type="entry name" value="Chemotaxis receptor methyltransferase CheR, N-terminal domain"/>
    <property type="match status" value="1"/>
</dbReference>
<evidence type="ECO:0000313" key="9">
    <source>
        <dbReference type="Proteomes" id="UP000580517"/>
    </source>
</evidence>
<evidence type="ECO:0000256" key="1">
    <source>
        <dbReference type="ARBA" id="ARBA00001541"/>
    </source>
</evidence>
<evidence type="ECO:0000256" key="2">
    <source>
        <dbReference type="ARBA" id="ARBA00022603"/>
    </source>
</evidence>
<proteinExistence type="predicted"/>
<dbReference type="InterPro" id="IPR050903">
    <property type="entry name" value="Bact_Chemotaxis_MeTrfase"/>
</dbReference>
<feature type="binding site" evidence="6">
    <location>
        <position position="149"/>
    </location>
    <ligand>
        <name>S-adenosyl-L-methionine</name>
        <dbReference type="ChEBI" id="CHEBI:59789"/>
    </ligand>
</feature>
<dbReference type="PROSITE" id="PS50123">
    <property type="entry name" value="CHER"/>
    <property type="match status" value="1"/>
</dbReference>
<dbReference type="Pfam" id="PF01739">
    <property type="entry name" value="CheR"/>
    <property type="match status" value="1"/>
</dbReference>
<gene>
    <name evidence="8" type="ORF">H0A68_01520</name>
</gene>
<keyword evidence="9" id="KW-1185">Reference proteome</keyword>
<dbReference type="InterPro" id="IPR022642">
    <property type="entry name" value="CheR_C"/>
</dbReference>
<feature type="binding site" evidence="6">
    <location>
        <begin position="224"/>
        <end position="225"/>
    </location>
    <ligand>
        <name>S-adenosyl-L-methionine</name>
        <dbReference type="ChEBI" id="CHEBI:59789"/>
    </ligand>
</feature>
<dbReference type="InterPro" id="IPR029063">
    <property type="entry name" value="SAM-dependent_MTases_sf"/>
</dbReference>
<evidence type="ECO:0000313" key="8">
    <source>
        <dbReference type="EMBL" id="NYT35537.1"/>
    </source>
</evidence>
<feature type="binding site" evidence="6">
    <location>
        <begin position="207"/>
        <end position="208"/>
    </location>
    <ligand>
        <name>S-adenosyl-L-methionine</name>
        <dbReference type="ChEBI" id="CHEBI:59789"/>
    </ligand>
</feature>
<dbReference type="GO" id="GO:0008983">
    <property type="term" value="F:protein-glutamate O-methyltransferase activity"/>
    <property type="evidence" value="ECO:0007669"/>
    <property type="project" value="UniProtKB-EC"/>
</dbReference>
<feature type="binding site" evidence="6">
    <location>
        <position position="87"/>
    </location>
    <ligand>
        <name>S-adenosyl-L-methionine</name>
        <dbReference type="ChEBI" id="CHEBI:59789"/>
    </ligand>
</feature>
<dbReference type="PIRSF" id="PIRSF000410">
    <property type="entry name" value="CheR"/>
    <property type="match status" value="1"/>
</dbReference>
<keyword evidence="2 5" id="KW-0489">Methyltransferase</keyword>